<reference evidence="2 3" key="1">
    <citation type="journal article" date="2019" name="Nat. Med.">
        <title>A library of human gut bacterial isolates paired with longitudinal multiomics data enables mechanistic microbiome research.</title>
        <authorList>
            <person name="Poyet M."/>
            <person name="Groussin M."/>
            <person name="Gibbons S.M."/>
            <person name="Avila-Pacheco J."/>
            <person name="Jiang X."/>
            <person name="Kearney S.M."/>
            <person name="Perrotta A.R."/>
            <person name="Berdy B."/>
            <person name="Zhao S."/>
            <person name="Lieberman T.D."/>
            <person name="Swanson P.K."/>
            <person name="Smith M."/>
            <person name="Roesemann S."/>
            <person name="Alexander J.E."/>
            <person name="Rich S.A."/>
            <person name="Livny J."/>
            <person name="Vlamakis H."/>
            <person name="Clish C."/>
            <person name="Bullock K."/>
            <person name="Deik A."/>
            <person name="Scott J."/>
            <person name="Pierce K.A."/>
            <person name="Xavier R.J."/>
            <person name="Alm E.J."/>
        </authorList>
    </citation>
    <scope>NUCLEOTIDE SEQUENCE [LARGE SCALE GENOMIC DNA]</scope>
    <source>
        <strain evidence="2 3">BIOML-A25</strain>
    </source>
</reference>
<dbReference type="Proteomes" id="UP000481700">
    <property type="component" value="Unassembled WGS sequence"/>
</dbReference>
<dbReference type="GO" id="GO:0003677">
    <property type="term" value="F:DNA binding"/>
    <property type="evidence" value="ECO:0007669"/>
    <property type="project" value="UniProtKB-KW"/>
</dbReference>
<name>A0A6L3IID9_9BACT</name>
<dbReference type="SMART" id="SM00850">
    <property type="entry name" value="LytTR"/>
    <property type="match status" value="1"/>
</dbReference>
<proteinExistence type="predicted"/>
<dbReference type="Pfam" id="PF04397">
    <property type="entry name" value="LytTR"/>
    <property type="match status" value="1"/>
</dbReference>
<dbReference type="PROSITE" id="PS50930">
    <property type="entry name" value="HTH_LYTTR"/>
    <property type="match status" value="1"/>
</dbReference>
<accession>A0A6L3IID9</accession>
<dbReference type="RefSeq" id="WP_185153118.1">
    <property type="nucleotide sequence ID" value="NZ_VVZV01000392.1"/>
</dbReference>
<dbReference type="PANTHER" id="PTHR37299">
    <property type="entry name" value="TRANSCRIPTIONAL REGULATOR-RELATED"/>
    <property type="match status" value="1"/>
</dbReference>
<feature type="domain" description="HTH LytTR-type" evidence="1">
    <location>
        <begin position="55"/>
        <end position="160"/>
    </location>
</feature>
<dbReference type="EMBL" id="VVZV01000392">
    <property type="protein sequence ID" value="KAA5299738.1"/>
    <property type="molecule type" value="Genomic_DNA"/>
</dbReference>
<dbReference type="AlphaFoldDB" id="A0A6L3IID9"/>
<protein>
    <submittedName>
        <fullName evidence="2">DNA-binding response regulator</fullName>
    </submittedName>
</protein>
<dbReference type="Gene3D" id="2.40.50.1020">
    <property type="entry name" value="LytTr DNA-binding domain"/>
    <property type="match status" value="1"/>
</dbReference>
<dbReference type="GO" id="GO:0000156">
    <property type="term" value="F:phosphorelay response regulator activity"/>
    <property type="evidence" value="ECO:0007669"/>
    <property type="project" value="InterPro"/>
</dbReference>
<evidence type="ECO:0000259" key="1">
    <source>
        <dbReference type="PROSITE" id="PS50930"/>
    </source>
</evidence>
<dbReference type="InterPro" id="IPR007492">
    <property type="entry name" value="LytTR_DNA-bd_dom"/>
</dbReference>
<evidence type="ECO:0000313" key="2">
    <source>
        <dbReference type="EMBL" id="KAA5299738.1"/>
    </source>
</evidence>
<gene>
    <name evidence="2" type="ORF">F2Z07_28040</name>
</gene>
<dbReference type="PANTHER" id="PTHR37299:SF1">
    <property type="entry name" value="STAGE 0 SPORULATION PROTEIN A HOMOLOG"/>
    <property type="match status" value="1"/>
</dbReference>
<feature type="non-terminal residue" evidence="2">
    <location>
        <position position="1"/>
    </location>
</feature>
<dbReference type="InterPro" id="IPR046947">
    <property type="entry name" value="LytR-like"/>
</dbReference>
<keyword evidence="2" id="KW-0238">DNA-binding</keyword>
<evidence type="ECO:0000313" key="3">
    <source>
        <dbReference type="Proteomes" id="UP000481700"/>
    </source>
</evidence>
<organism evidence="2 3">
    <name type="scientific">Phocaeicola dorei</name>
    <dbReference type="NCBI Taxonomy" id="357276"/>
    <lineage>
        <taxon>Bacteria</taxon>
        <taxon>Pseudomonadati</taxon>
        <taxon>Bacteroidota</taxon>
        <taxon>Bacteroidia</taxon>
        <taxon>Bacteroidales</taxon>
        <taxon>Bacteroidaceae</taxon>
        <taxon>Phocaeicola</taxon>
    </lineage>
</organism>
<comment type="caution">
    <text evidence="2">The sequence shown here is derived from an EMBL/GenBank/DDBJ whole genome shotgun (WGS) entry which is preliminary data.</text>
</comment>
<sequence length="160" mass="18906">FNSFDYLLKPLDADELEAAIDKATKAGKNYADENLRQLFDSLQKNQFRYRERCLLPYRDGYKTVRVSDINHIETENKTVYLRLNNGTSEVVNMSMDELEQQLNPDCFFRANRQYIINIEYVLFLSNYFGGKLIVRLKGYPNTKITVSKEKAQRLKEWIDK</sequence>